<evidence type="ECO:0000313" key="3">
    <source>
        <dbReference type="EMBL" id="JAU44152.1"/>
    </source>
</evidence>
<name>A0A1J3FNN3_NOCCA</name>
<dbReference type="PANTHER" id="PTHR33509:SF39">
    <property type="entry name" value="LATE EMBRYOGENIS ABUNDANT PROTEIN 2"/>
    <property type="match status" value="1"/>
</dbReference>
<protein>
    <submittedName>
        <fullName evidence="3">Late embryogenesis abundant protein Lea5</fullName>
    </submittedName>
</protein>
<evidence type="ECO:0000256" key="2">
    <source>
        <dbReference type="SAM" id="MobiDB-lite"/>
    </source>
</evidence>
<dbReference type="GO" id="GO:0005739">
    <property type="term" value="C:mitochondrion"/>
    <property type="evidence" value="ECO:0007669"/>
    <property type="project" value="TreeGrafter"/>
</dbReference>
<gene>
    <name evidence="3" type="ORF">LC_TR10011_c0_g1_i1_g.35081</name>
</gene>
<evidence type="ECO:0000256" key="1">
    <source>
        <dbReference type="ARBA" id="ARBA00007086"/>
    </source>
</evidence>
<proteinExistence type="inferred from homology"/>
<accession>A0A1J3FNN3</accession>
<comment type="similarity">
    <text evidence="1">Belongs to the LEA type 3 family.</text>
</comment>
<dbReference type="Pfam" id="PF03242">
    <property type="entry name" value="LEA_3a"/>
    <property type="match status" value="1"/>
</dbReference>
<dbReference type="PANTHER" id="PTHR33509">
    <property type="entry name" value="LATE EMBRYOGENIS ABUNDANT PROTEIN 2-RELATED"/>
    <property type="match status" value="1"/>
</dbReference>
<dbReference type="EMBL" id="GEVK01008680">
    <property type="protein sequence ID" value="JAU44152.1"/>
    <property type="molecule type" value="Transcribed_RNA"/>
</dbReference>
<organism evidence="3">
    <name type="scientific">Noccaea caerulescens</name>
    <name type="common">Alpine penny-cress</name>
    <name type="synonym">Thlaspi caerulescens</name>
    <dbReference type="NCBI Taxonomy" id="107243"/>
    <lineage>
        <taxon>Eukaryota</taxon>
        <taxon>Viridiplantae</taxon>
        <taxon>Streptophyta</taxon>
        <taxon>Embryophyta</taxon>
        <taxon>Tracheophyta</taxon>
        <taxon>Spermatophyta</taxon>
        <taxon>Magnoliopsida</taxon>
        <taxon>eudicotyledons</taxon>
        <taxon>Gunneridae</taxon>
        <taxon>Pentapetalae</taxon>
        <taxon>rosids</taxon>
        <taxon>malvids</taxon>
        <taxon>Brassicales</taxon>
        <taxon>Brassicaceae</taxon>
        <taxon>Coluteocarpeae</taxon>
        <taxon>Noccaea</taxon>
    </lineage>
</organism>
<dbReference type="InterPro" id="IPR004926">
    <property type="entry name" value="LEA_3a"/>
</dbReference>
<feature type="region of interest" description="Disordered" evidence="2">
    <location>
        <begin position="52"/>
        <end position="71"/>
    </location>
</feature>
<reference evidence="3" key="1">
    <citation type="submission" date="2016-07" db="EMBL/GenBank/DDBJ databases">
        <title>De novo transcriptome assembly of four accessions of the metal hyperaccumulator plant Noccaea caerulescens.</title>
        <authorList>
            <person name="Blande D."/>
            <person name="Halimaa P."/>
            <person name="Tervahauta A.I."/>
            <person name="Aarts M.G."/>
            <person name="Karenlampi S.O."/>
        </authorList>
    </citation>
    <scope>NUCLEOTIDE SEQUENCE</scope>
</reference>
<dbReference type="GO" id="GO:0006950">
    <property type="term" value="P:response to stress"/>
    <property type="evidence" value="ECO:0007669"/>
    <property type="project" value="TreeGrafter"/>
</dbReference>
<sequence length="97" mass="10498">MARSLCNAKILSVFVKEELSSAIFRRGFAVAANTVSQGSVPSAETASAAVMKKKVGQESSEKAPWVPDPKTGYYRPETVSEEIDPAELRALLLNNKQ</sequence>
<dbReference type="AlphaFoldDB" id="A0A1J3FNN3"/>